<evidence type="ECO:0000259" key="2">
    <source>
        <dbReference type="PROSITE" id="PS50110"/>
    </source>
</evidence>
<dbReference type="PROSITE" id="PS51833">
    <property type="entry name" value="HDOD"/>
    <property type="match status" value="1"/>
</dbReference>
<proteinExistence type="predicted"/>
<sequence length="395" mass="43124">MRVMFVDDEPQILRAISRMLDCADVDWDFRTAPSGREAIDALQGACVDILVTDMRMPGMDGAELLDHVRRHHPETSRVILSGQADRDTMYRAVLPMHQFLSKPCDAQTLRDVLARTDSIRSTYGSRQAHRMVGEISSLPSTPGMLERIVAEVNSKHGSIQKVGGLLACDPGLTAKTLQLANSAMFGNNGSEFSATQAARAIGIEAMQALVSMLEYLTPIEIPQIAGFCFEQYVDHAQRVARIGCQIARLEGLNLQCQRESYTAGLLHDIGRLVSVSHVDSQPALVGAGSNSGGRHFWQPKPQISEVADDNLGGYLLGLWGLPHEIVQAVAHHRRPAECRTDHPTTAAVVCAADCIAHESFDPWSDAETEQCEALLAKLGLPGRLNAWRSAVTDKE</sequence>
<dbReference type="SUPFAM" id="SSF109604">
    <property type="entry name" value="HD-domain/PDEase-like"/>
    <property type="match status" value="1"/>
</dbReference>
<dbReference type="SMART" id="SM00471">
    <property type="entry name" value="HDc"/>
    <property type="match status" value="1"/>
</dbReference>
<dbReference type="Pfam" id="PF00072">
    <property type="entry name" value="Response_reg"/>
    <property type="match status" value="1"/>
</dbReference>
<dbReference type="InterPro" id="IPR052340">
    <property type="entry name" value="RNase_Y/CdgJ"/>
</dbReference>
<dbReference type="InterPro" id="IPR011006">
    <property type="entry name" value="CheY-like_superfamily"/>
</dbReference>
<dbReference type="Gene3D" id="1.10.3210.10">
    <property type="entry name" value="Hypothetical protein af1432"/>
    <property type="match status" value="1"/>
</dbReference>
<dbReference type="CDD" id="cd00077">
    <property type="entry name" value="HDc"/>
    <property type="match status" value="1"/>
</dbReference>
<dbReference type="KEGG" id="ruv:EC9_36320"/>
<name>A0A517M3I1_9BACT</name>
<keyword evidence="1" id="KW-0597">Phosphoprotein</keyword>
<dbReference type="SMART" id="SM00448">
    <property type="entry name" value="REC"/>
    <property type="match status" value="1"/>
</dbReference>
<dbReference type="EMBL" id="CP036261">
    <property type="protein sequence ID" value="QDS89432.1"/>
    <property type="molecule type" value="Genomic_DNA"/>
</dbReference>
<dbReference type="OrthoDB" id="9788446at2"/>
<dbReference type="InterPro" id="IPR014626">
    <property type="entry name" value="Sig_transdc_resp-reg_put"/>
</dbReference>
<gene>
    <name evidence="4" type="primary">hupR1_2</name>
    <name evidence="4" type="ORF">EC9_36320</name>
</gene>
<dbReference type="InterPro" id="IPR003607">
    <property type="entry name" value="HD/PDEase_dom"/>
</dbReference>
<dbReference type="PANTHER" id="PTHR33525:SF5">
    <property type="entry name" value="TWO COMPONENT SIGNAL TRANSDUCTION SYSTEM RESPONSE REGULATOR"/>
    <property type="match status" value="1"/>
</dbReference>
<feature type="modified residue" description="4-aspartylphosphate" evidence="1">
    <location>
        <position position="53"/>
    </location>
</feature>
<protein>
    <submittedName>
        <fullName evidence="4">Hydrogenase transcriptional regulatory protein hupR1</fullName>
    </submittedName>
</protein>
<evidence type="ECO:0000256" key="1">
    <source>
        <dbReference type="PROSITE-ProRule" id="PRU00169"/>
    </source>
</evidence>
<dbReference type="SUPFAM" id="SSF52172">
    <property type="entry name" value="CheY-like"/>
    <property type="match status" value="1"/>
</dbReference>
<dbReference type="PROSITE" id="PS50110">
    <property type="entry name" value="RESPONSE_REGULATORY"/>
    <property type="match status" value="1"/>
</dbReference>
<dbReference type="PANTHER" id="PTHR33525">
    <property type="match status" value="1"/>
</dbReference>
<dbReference type="PIRSF" id="PIRSF036883">
    <property type="entry name" value="RR_HD-GYP_mod"/>
    <property type="match status" value="1"/>
</dbReference>
<dbReference type="InterPro" id="IPR001789">
    <property type="entry name" value="Sig_transdc_resp-reg_receiver"/>
</dbReference>
<dbReference type="Gene3D" id="3.40.50.2300">
    <property type="match status" value="1"/>
</dbReference>
<evidence type="ECO:0000313" key="5">
    <source>
        <dbReference type="Proteomes" id="UP000319557"/>
    </source>
</evidence>
<dbReference type="InterPro" id="IPR013976">
    <property type="entry name" value="HDOD"/>
</dbReference>
<feature type="domain" description="Response regulatory" evidence="2">
    <location>
        <begin position="2"/>
        <end position="117"/>
    </location>
</feature>
<reference evidence="4 5" key="1">
    <citation type="submission" date="2019-02" db="EMBL/GenBank/DDBJ databases">
        <title>Deep-cultivation of Planctomycetes and their phenomic and genomic characterization uncovers novel biology.</title>
        <authorList>
            <person name="Wiegand S."/>
            <person name="Jogler M."/>
            <person name="Boedeker C."/>
            <person name="Pinto D."/>
            <person name="Vollmers J."/>
            <person name="Rivas-Marin E."/>
            <person name="Kohn T."/>
            <person name="Peeters S.H."/>
            <person name="Heuer A."/>
            <person name="Rast P."/>
            <person name="Oberbeckmann S."/>
            <person name="Bunk B."/>
            <person name="Jeske O."/>
            <person name="Meyerdierks A."/>
            <person name="Storesund J.E."/>
            <person name="Kallscheuer N."/>
            <person name="Luecker S."/>
            <person name="Lage O.M."/>
            <person name="Pohl T."/>
            <person name="Merkel B.J."/>
            <person name="Hornburger P."/>
            <person name="Mueller R.-W."/>
            <person name="Bruemmer F."/>
            <person name="Labrenz M."/>
            <person name="Spormann A.M."/>
            <person name="Op den Camp H."/>
            <person name="Overmann J."/>
            <person name="Amann R."/>
            <person name="Jetten M.S.M."/>
            <person name="Mascher T."/>
            <person name="Medema M.H."/>
            <person name="Devos D.P."/>
            <person name="Kaster A.-K."/>
            <person name="Ovreas L."/>
            <person name="Rohde M."/>
            <person name="Galperin M.Y."/>
            <person name="Jogler C."/>
        </authorList>
    </citation>
    <scope>NUCLEOTIDE SEQUENCE [LARGE SCALE GENOMIC DNA]</scope>
    <source>
        <strain evidence="4 5">EC9</strain>
    </source>
</reference>
<dbReference type="Pfam" id="PF08668">
    <property type="entry name" value="HDOD"/>
    <property type="match status" value="1"/>
</dbReference>
<organism evidence="4 5">
    <name type="scientific">Rosistilla ulvae</name>
    <dbReference type="NCBI Taxonomy" id="1930277"/>
    <lineage>
        <taxon>Bacteria</taxon>
        <taxon>Pseudomonadati</taxon>
        <taxon>Planctomycetota</taxon>
        <taxon>Planctomycetia</taxon>
        <taxon>Pirellulales</taxon>
        <taxon>Pirellulaceae</taxon>
        <taxon>Rosistilla</taxon>
    </lineage>
</organism>
<accession>A0A517M3I1</accession>
<evidence type="ECO:0000313" key="4">
    <source>
        <dbReference type="EMBL" id="QDS89432.1"/>
    </source>
</evidence>
<dbReference type="GO" id="GO:0000160">
    <property type="term" value="P:phosphorelay signal transduction system"/>
    <property type="evidence" value="ECO:0007669"/>
    <property type="project" value="InterPro"/>
</dbReference>
<feature type="domain" description="HDOD" evidence="3">
    <location>
        <begin position="138"/>
        <end position="335"/>
    </location>
</feature>
<keyword evidence="5" id="KW-1185">Reference proteome</keyword>
<dbReference type="Proteomes" id="UP000319557">
    <property type="component" value="Chromosome"/>
</dbReference>
<evidence type="ECO:0000259" key="3">
    <source>
        <dbReference type="PROSITE" id="PS51833"/>
    </source>
</evidence>
<dbReference type="AlphaFoldDB" id="A0A517M3I1"/>